<dbReference type="Proteomes" id="UP000314294">
    <property type="component" value="Unassembled WGS sequence"/>
</dbReference>
<evidence type="ECO:0000313" key="3">
    <source>
        <dbReference type="Proteomes" id="UP000314294"/>
    </source>
</evidence>
<name>A0A4Z2HW91_9TELE</name>
<keyword evidence="3" id="KW-1185">Reference proteome</keyword>
<organism evidence="2 3">
    <name type="scientific">Liparis tanakae</name>
    <name type="common">Tanaka's snailfish</name>
    <dbReference type="NCBI Taxonomy" id="230148"/>
    <lineage>
        <taxon>Eukaryota</taxon>
        <taxon>Metazoa</taxon>
        <taxon>Chordata</taxon>
        <taxon>Craniata</taxon>
        <taxon>Vertebrata</taxon>
        <taxon>Euteleostomi</taxon>
        <taxon>Actinopterygii</taxon>
        <taxon>Neopterygii</taxon>
        <taxon>Teleostei</taxon>
        <taxon>Neoteleostei</taxon>
        <taxon>Acanthomorphata</taxon>
        <taxon>Eupercaria</taxon>
        <taxon>Perciformes</taxon>
        <taxon>Cottioidei</taxon>
        <taxon>Cottales</taxon>
        <taxon>Liparidae</taxon>
        <taxon>Liparis</taxon>
    </lineage>
</organism>
<protein>
    <submittedName>
        <fullName evidence="2">Uncharacterized protein</fullName>
    </submittedName>
</protein>
<feature type="compositionally biased region" description="Polar residues" evidence="1">
    <location>
        <begin position="94"/>
        <end position="106"/>
    </location>
</feature>
<comment type="caution">
    <text evidence="2">The sequence shown here is derived from an EMBL/GenBank/DDBJ whole genome shotgun (WGS) entry which is preliminary data.</text>
</comment>
<dbReference type="EMBL" id="SRLO01000169">
    <property type="protein sequence ID" value="TNN69948.1"/>
    <property type="molecule type" value="Genomic_DNA"/>
</dbReference>
<feature type="region of interest" description="Disordered" evidence="1">
    <location>
        <begin position="91"/>
        <end position="148"/>
    </location>
</feature>
<evidence type="ECO:0000256" key="1">
    <source>
        <dbReference type="SAM" id="MobiDB-lite"/>
    </source>
</evidence>
<gene>
    <name evidence="2" type="ORF">EYF80_019821</name>
</gene>
<evidence type="ECO:0000313" key="2">
    <source>
        <dbReference type="EMBL" id="TNN69948.1"/>
    </source>
</evidence>
<accession>A0A4Z2HW91</accession>
<dbReference type="AlphaFoldDB" id="A0A4Z2HW91"/>
<feature type="compositionally biased region" description="Low complexity" evidence="1">
    <location>
        <begin position="27"/>
        <end position="38"/>
    </location>
</feature>
<sequence>MGQDANGPTFNKAASPAEGPYANAGAGHRPPSSPSGDSGRPEGHVTPAAAALASIWAQIQVQKPRDILGAVGVDFKPLWRLAWRMTRTFARGVSNASQRSQVSGSMADSLKKKKKQQGQRGLLSGDAKAASLPPPGRTNLLRRSRRKG</sequence>
<feature type="region of interest" description="Disordered" evidence="1">
    <location>
        <begin position="1"/>
        <end position="46"/>
    </location>
</feature>
<reference evidence="2 3" key="1">
    <citation type="submission" date="2019-03" db="EMBL/GenBank/DDBJ databases">
        <title>First draft genome of Liparis tanakae, snailfish: a comprehensive survey of snailfish specific genes.</title>
        <authorList>
            <person name="Kim W."/>
            <person name="Song I."/>
            <person name="Jeong J.-H."/>
            <person name="Kim D."/>
            <person name="Kim S."/>
            <person name="Ryu S."/>
            <person name="Song J.Y."/>
            <person name="Lee S.K."/>
        </authorList>
    </citation>
    <scope>NUCLEOTIDE SEQUENCE [LARGE SCALE GENOMIC DNA]</scope>
    <source>
        <tissue evidence="2">Muscle</tissue>
    </source>
</reference>
<proteinExistence type="predicted"/>